<name>A0A0C5IY91_9PROT</name>
<dbReference type="InterPro" id="IPR036890">
    <property type="entry name" value="HATPase_C_sf"/>
</dbReference>
<sequence>MEKYTLPPRAASLSESMRDIGYSLETAIADIIDNSIAANATRIDIWIDFNTGQPRLGVTDNGSGLSRQELLEAMRHGSAHPRTLRAKDDLGRFGLGLKTASFSQCRQLTVISRKSGETVGAVWDLDTVSEDDEWVLGILNPEEIQSSPYMDKLGKHGTLVLWQKLDRLCEGESTAAKQDMLYEKMEATEKHLALVFHRYLSGEVRNRKLEVHINGHPVEPFDPFCLNNKATQLLPEEIIRIAGEEVRIQPYILPHHSKLTPKEHDYYQSRSEFVSNQGVYVYRNNRLMAWGNWFRLVPKGEATKLARVRIDFPNALDEHWTIDIKKSRAHPPYQVKEKLRQIINRIVEQSTRVHSGRGRRLLDEAPDPFWLKHADRDGIRYSLNRDHPVLNAFRQILEGDEQRLFQEVLAVIEDSIPVEAIYADYSIAPKSFDEARQMEPEEVRSRLLMLYQILSAEQQLDENTFRETVNQLKPFNNYPQEIEQVIREKFLCAT</sequence>
<dbReference type="Pfam" id="PF13589">
    <property type="entry name" value="HATPase_c_3"/>
    <property type="match status" value="1"/>
</dbReference>
<protein>
    <submittedName>
        <fullName evidence="1">ATPase</fullName>
    </submittedName>
</protein>
<dbReference type="PATRIC" id="fig|1565605.3.peg.591"/>
<dbReference type="RefSeq" id="WP_202635930.1">
    <property type="nucleotide sequence ID" value="NZ_CP010554.1"/>
</dbReference>
<accession>A0A0C5IY91</accession>
<dbReference type="Gene3D" id="3.30.565.10">
    <property type="entry name" value="Histidine kinase-like ATPase, C-terminal domain"/>
    <property type="match status" value="1"/>
</dbReference>
<dbReference type="STRING" id="1565605.PG1C_02815"/>
<reference evidence="1 2" key="1">
    <citation type="journal article" date="2015" name="Genome Announc.">
        <title>Complete Genome Sequence of a Novel Bacterium within the Family Rhodocyclaceae That Degrades Polycyclic Aromatic Hydrocarbons.</title>
        <authorList>
            <person name="Singleton D.R."/>
            <person name="Dickey A.N."/>
            <person name="Scholl E.H."/>
            <person name="Wright F.A."/>
            <person name="Aitken M.D."/>
        </authorList>
    </citation>
    <scope>NUCLEOTIDE SEQUENCE [LARGE SCALE GENOMIC DNA]</scope>
    <source>
        <strain evidence="2">PG1-Ca6</strain>
    </source>
</reference>
<organism evidence="1 2">
    <name type="scientific">Rugosibacter aromaticivorans</name>
    <dbReference type="NCBI Taxonomy" id="1565605"/>
    <lineage>
        <taxon>Bacteria</taxon>
        <taxon>Pseudomonadati</taxon>
        <taxon>Pseudomonadota</taxon>
        <taxon>Betaproteobacteria</taxon>
        <taxon>Nitrosomonadales</taxon>
        <taxon>Sterolibacteriaceae</taxon>
        <taxon>Rugosibacter</taxon>
    </lineage>
</organism>
<evidence type="ECO:0000313" key="1">
    <source>
        <dbReference type="EMBL" id="AJP47682.1"/>
    </source>
</evidence>
<proteinExistence type="predicted"/>
<gene>
    <name evidence="1" type="ORF">PG1C_02815</name>
</gene>
<dbReference type="AlphaFoldDB" id="A0A0C5IY91"/>
<dbReference type="Proteomes" id="UP000061603">
    <property type="component" value="Chromosome"/>
</dbReference>
<dbReference type="EMBL" id="CP010554">
    <property type="protein sequence ID" value="AJP47682.1"/>
    <property type="molecule type" value="Genomic_DNA"/>
</dbReference>
<dbReference type="HOGENOM" id="CLU_037205_0_0_4"/>
<keyword evidence="2" id="KW-1185">Reference proteome</keyword>
<dbReference type="KEGG" id="rbu:PG1C_02815"/>
<evidence type="ECO:0000313" key="2">
    <source>
        <dbReference type="Proteomes" id="UP000061603"/>
    </source>
</evidence>
<dbReference type="SUPFAM" id="SSF55874">
    <property type="entry name" value="ATPase domain of HSP90 chaperone/DNA topoisomerase II/histidine kinase"/>
    <property type="match status" value="1"/>
</dbReference>